<dbReference type="PANTHER" id="PTHR38434:SF1">
    <property type="entry name" value="BLL2549 PROTEIN"/>
    <property type="match status" value="1"/>
</dbReference>
<name>A0A366DN11_9NOCA</name>
<feature type="transmembrane region" description="Helical" evidence="2">
    <location>
        <begin position="762"/>
        <end position="780"/>
    </location>
</feature>
<feature type="compositionally biased region" description="Low complexity" evidence="1">
    <location>
        <begin position="146"/>
        <end position="168"/>
    </location>
</feature>
<feature type="region of interest" description="Disordered" evidence="1">
    <location>
        <begin position="260"/>
        <end position="293"/>
    </location>
</feature>
<dbReference type="PANTHER" id="PTHR38434">
    <property type="entry name" value="BLL2549 PROTEIN"/>
    <property type="match status" value="1"/>
</dbReference>
<feature type="transmembrane region" description="Helical" evidence="2">
    <location>
        <begin position="792"/>
        <end position="810"/>
    </location>
</feature>
<evidence type="ECO:0000256" key="1">
    <source>
        <dbReference type="SAM" id="MobiDB-lite"/>
    </source>
</evidence>
<feature type="transmembrane region" description="Helical" evidence="2">
    <location>
        <begin position="418"/>
        <end position="433"/>
    </location>
</feature>
<evidence type="ECO:0000313" key="3">
    <source>
        <dbReference type="EMBL" id="RBO91446.1"/>
    </source>
</evidence>
<keyword evidence="2" id="KW-0812">Transmembrane</keyword>
<dbReference type="STRING" id="1210090.GCA_001613185_00790"/>
<proteinExistence type="predicted"/>
<dbReference type="AlphaFoldDB" id="A0A366DN11"/>
<reference evidence="3 4" key="1">
    <citation type="submission" date="2018-06" db="EMBL/GenBank/DDBJ databases">
        <title>Genomic Encyclopedia of Type Strains, Phase IV (KMG-IV): sequencing the most valuable type-strain genomes for metagenomic binning, comparative biology and taxonomic classification.</title>
        <authorList>
            <person name="Goeker M."/>
        </authorList>
    </citation>
    <scope>NUCLEOTIDE SEQUENCE [LARGE SCALE GENOMIC DNA]</scope>
    <source>
        <strain evidence="3 4">DSM 44599</strain>
    </source>
</reference>
<feature type="transmembrane region" description="Helical" evidence="2">
    <location>
        <begin position="468"/>
        <end position="486"/>
    </location>
</feature>
<dbReference type="Proteomes" id="UP000252586">
    <property type="component" value="Unassembled WGS sequence"/>
</dbReference>
<feature type="transmembrane region" description="Helical" evidence="2">
    <location>
        <begin position="492"/>
        <end position="513"/>
    </location>
</feature>
<dbReference type="RefSeq" id="WP_232331622.1">
    <property type="nucleotide sequence ID" value="NZ_QNRE01000004.1"/>
</dbReference>
<dbReference type="Pfam" id="PF10101">
    <property type="entry name" value="DUF2339"/>
    <property type="match status" value="1"/>
</dbReference>
<feature type="transmembrane region" description="Helical" evidence="2">
    <location>
        <begin position="520"/>
        <end position="540"/>
    </location>
</feature>
<feature type="transmembrane region" description="Helical" evidence="2">
    <location>
        <begin position="597"/>
        <end position="617"/>
    </location>
</feature>
<evidence type="ECO:0000313" key="4">
    <source>
        <dbReference type="Proteomes" id="UP000252586"/>
    </source>
</evidence>
<feature type="transmembrane region" description="Helical" evidence="2">
    <location>
        <begin position="306"/>
        <end position="329"/>
    </location>
</feature>
<comment type="caution">
    <text evidence="3">The sequence shown here is derived from an EMBL/GenBank/DDBJ whole genome shotgun (WGS) entry which is preliminary data.</text>
</comment>
<keyword evidence="2" id="KW-0472">Membrane</keyword>
<gene>
    <name evidence="3" type="ORF">DFR74_104148</name>
</gene>
<keyword evidence="2" id="KW-1133">Transmembrane helix</keyword>
<organism evidence="3 4">
    <name type="scientific">Nocardia puris</name>
    <dbReference type="NCBI Taxonomy" id="208602"/>
    <lineage>
        <taxon>Bacteria</taxon>
        <taxon>Bacillati</taxon>
        <taxon>Actinomycetota</taxon>
        <taxon>Actinomycetes</taxon>
        <taxon>Mycobacteriales</taxon>
        <taxon>Nocardiaceae</taxon>
        <taxon>Nocardia</taxon>
    </lineage>
</organism>
<dbReference type="InterPro" id="IPR019286">
    <property type="entry name" value="DUF2339_TM"/>
</dbReference>
<keyword evidence="4" id="KW-1185">Reference proteome</keyword>
<feature type="compositionally biased region" description="Low complexity" evidence="1">
    <location>
        <begin position="229"/>
        <end position="245"/>
    </location>
</feature>
<feature type="transmembrane region" description="Helical" evidence="2">
    <location>
        <begin position="624"/>
        <end position="642"/>
    </location>
</feature>
<dbReference type="EMBL" id="QNRE01000004">
    <property type="protein sequence ID" value="RBO91446.1"/>
    <property type="molecule type" value="Genomic_DNA"/>
</dbReference>
<protein>
    <submittedName>
        <fullName evidence="3">Putative membrane protein DUF2339</fullName>
    </submittedName>
</protein>
<feature type="region of interest" description="Disordered" evidence="1">
    <location>
        <begin position="58"/>
        <end position="245"/>
    </location>
</feature>
<feature type="transmembrane region" description="Helical" evidence="2">
    <location>
        <begin position="335"/>
        <end position="356"/>
    </location>
</feature>
<feature type="transmembrane region" description="Helical" evidence="2">
    <location>
        <begin position="363"/>
        <end position="387"/>
    </location>
</feature>
<feature type="transmembrane region" description="Helical" evidence="2">
    <location>
        <begin position="546"/>
        <end position="565"/>
    </location>
</feature>
<feature type="transmembrane region" description="Helical" evidence="2">
    <location>
        <begin position="697"/>
        <end position="720"/>
    </location>
</feature>
<feature type="transmembrane region" description="Helical" evidence="2">
    <location>
        <begin position="393"/>
        <end position="411"/>
    </location>
</feature>
<feature type="transmembrane region" description="Helical" evidence="2">
    <location>
        <begin position="662"/>
        <end position="685"/>
    </location>
</feature>
<accession>A0A366DN11</accession>
<feature type="transmembrane region" description="Helical" evidence="2">
    <location>
        <begin position="726"/>
        <end position="750"/>
    </location>
</feature>
<evidence type="ECO:0000256" key="2">
    <source>
        <dbReference type="SAM" id="Phobius"/>
    </source>
</evidence>
<sequence>MTTSLDPALISRLSGEFTALGTRMGVLGRDLALLREQVAADLTVPRSVSWKTGASAEAEVEAGRSAVPGTAEAGAPVGTRPESAGAMSRPPAETASERSGALAGAQGVTDASAPTEAGRSAVGVPDAAGEMPGASGSTPGGGDRTSVGAEAVSSKSAGASGSTPAGEPAGVGGPRSADEAGDAGAAEGASGFGSTGSARAEGSSGTAMPDTSAATGAPGGVPVPPPGQWNPGQWQAAGQQGWPGGAVPYPLPGYAPGYAGRPPQGWPPRGPVPHGGGAVPPGMRPPPVRKQPGVPWWQRDGVISRVLAIAGVGVTLIGVVMLLVLAAQAGLYGPVARVATGAVLSAGLVVAGMRVFGRTGGRVGGIALAGTGIAGAYLNVVAVTAYYEWLHPVLGLAVALAVAAGGVALAVQWKSQPLAVLVVLGAALLSPFVTSELVLLAFLIVLQFACLPVQLGREWPFLHVARTVPVVLAALVSIAVATFDTVEQDRALWLLAAASAIAVVGLAGTLIMVRAHAQDVTATAMFAVATLPLLAVPVLFDRYPAALIAGVAAAVLLAVAAVPLIPKLRDIARIPGHTAIAAAVTGSFALLEACIGVTNAQTLPIATLLVALAFLAVAGQVRSVVAAGIGVVFALLGGLVLLDAASPETLASQRFAEEQLGVSTVLAALLGIAVVAVAVWGVRRLPGMAKGGTEESVLWLAASLLTLYLVTAAFVSIGVATGVEDGFIIGHSVATIGWMAAATAALFYGLRNLARKPSVAKVALAAGLLVTAAALAKLFLFDLATLDGLVRVAVFLAVGILLLLTGTRYARAFAEAGEREPEQNPAA</sequence>